<evidence type="ECO:0000256" key="5">
    <source>
        <dbReference type="ARBA" id="ARBA00022491"/>
    </source>
</evidence>
<keyword evidence="8" id="KW-0805">Transcription regulation</keyword>
<feature type="binding site" evidence="12">
    <location>
        <position position="99"/>
    </location>
    <ligand>
        <name>Fe cation</name>
        <dbReference type="ChEBI" id="CHEBI:24875"/>
    </ligand>
</feature>
<dbReference type="Gene3D" id="3.30.1490.190">
    <property type="match status" value="1"/>
</dbReference>
<comment type="similarity">
    <text evidence="2">Belongs to the Fur family.</text>
</comment>
<protein>
    <submittedName>
        <fullName evidence="13">Fur family transcriptional regulator</fullName>
    </submittedName>
</protein>
<dbReference type="CDD" id="cd07153">
    <property type="entry name" value="Fur_like"/>
    <property type="match status" value="1"/>
</dbReference>
<dbReference type="EMBL" id="CP129674">
    <property type="protein sequence ID" value="XDS44821.1"/>
    <property type="molecule type" value="Genomic_DNA"/>
</dbReference>
<reference evidence="13" key="1">
    <citation type="submission" date="2023-07" db="EMBL/GenBank/DDBJ databases">
        <title>Bifidobacterium aquikefiriaerophilum sp. nov. and Bifidobacterium eccum sp. nov., isolated from water kefir.</title>
        <authorList>
            <person name="Breselge S."/>
            <person name="Bellassi P."/>
            <person name="Barcenilla C."/>
            <person name="Alvarez-Ordonez A."/>
            <person name="Morelli L."/>
            <person name="Cotter P.D."/>
        </authorList>
    </citation>
    <scope>NUCLEOTIDE SEQUENCE</scope>
    <source>
        <strain evidence="13">WK041_4_12</strain>
    </source>
</reference>
<keyword evidence="10" id="KW-0804">Transcription</keyword>
<dbReference type="InterPro" id="IPR036388">
    <property type="entry name" value="WH-like_DNA-bd_sf"/>
</dbReference>
<evidence type="ECO:0000256" key="2">
    <source>
        <dbReference type="ARBA" id="ARBA00007957"/>
    </source>
</evidence>
<feature type="binding site" evidence="11">
    <location>
        <position position="127"/>
    </location>
    <ligand>
        <name>Zn(2+)</name>
        <dbReference type="ChEBI" id="CHEBI:29105"/>
    </ligand>
</feature>
<evidence type="ECO:0000256" key="12">
    <source>
        <dbReference type="PIRSR" id="PIRSR602481-2"/>
    </source>
</evidence>
<organism evidence="13">
    <name type="scientific">Bifidobacterium aquikefiricola</name>
    <dbReference type="NCBI Taxonomy" id="3059038"/>
    <lineage>
        <taxon>Bacteria</taxon>
        <taxon>Bacillati</taxon>
        <taxon>Actinomycetota</taxon>
        <taxon>Actinomycetes</taxon>
        <taxon>Bifidobacteriales</taxon>
        <taxon>Bifidobacteriaceae</taxon>
        <taxon>Bifidobacterium</taxon>
    </lineage>
</organism>
<evidence type="ECO:0000256" key="10">
    <source>
        <dbReference type="ARBA" id="ARBA00023163"/>
    </source>
</evidence>
<dbReference type="GO" id="GO:0008270">
    <property type="term" value="F:zinc ion binding"/>
    <property type="evidence" value="ECO:0007669"/>
    <property type="project" value="TreeGrafter"/>
</dbReference>
<keyword evidence="9" id="KW-0238">DNA-binding</keyword>
<feature type="binding site" evidence="11">
    <location>
        <position position="124"/>
    </location>
    <ligand>
        <name>Zn(2+)</name>
        <dbReference type="ChEBI" id="CHEBI:29105"/>
    </ligand>
</feature>
<dbReference type="InterPro" id="IPR036390">
    <property type="entry name" value="WH_DNA-bd_sf"/>
</dbReference>
<feature type="binding site" evidence="12">
    <location>
        <position position="116"/>
    </location>
    <ligand>
        <name>Fe cation</name>
        <dbReference type="ChEBI" id="CHEBI:24875"/>
    </ligand>
</feature>
<evidence type="ECO:0000256" key="1">
    <source>
        <dbReference type="ARBA" id="ARBA00004496"/>
    </source>
</evidence>
<dbReference type="RefSeq" id="WP_369344367.1">
    <property type="nucleotide sequence ID" value="NZ_CP129674.1"/>
</dbReference>
<dbReference type="GO" id="GO:0045892">
    <property type="term" value="P:negative regulation of DNA-templated transcription"/>
    <property type="evidence" value="ECO:0007669"/>
    <property type="project" value="TreeGrafter"/>
</dbReference>
<dbReference type="Gene3D" id="1.10.10.10">
    <property type="entry name" value="Winged helix-like DNA-binding domain superfamily/Winged helix DNA-binding domain"/>
    <property type="match status" value="1"/>
</dbReference>
<dbReference type="Pfam" id="PF01475">
    <property type="entry name" value="FUR"/>
    <property type="match status" value="1"/>
</dbReference>
<name>A0AB39U7E4_9BIFI</name>
<dbReference type="AlphaFoldDB" id="A0AB39U7E4"/>
<evidence type="ECO:0000256" key="9">
    <source>
        <dbReference type="ARBA" id="ARBA00023125"/>
    </source>
</evidence>
<dbReference type="GO" id="GO:0000976">
    <property type="term" value="F:transcription cis-regulatory region binding"/>
    <property type="evidence" value="ECO:0007669"/>
    <property type="project" value="TreeGrafter"/>
</dbReference>
<dbReference type="PANTHER" id="PTHR33202:SF2">
    <property type="entry name" value="FERRIC UPTAKE REGULATION PROTEIN"/>
    <property type="match status" value="1"/>
</dbReference>
<sequence length="140" mass="15961">MFASRRVTRPRVLIVEQLNRLDAFSTAQTVYTSLCARGKKVGIATIYRNLQAMAGRQELDTLHMDGETFYRLCKDRHHHHHLVCRKCGRTVEFEIPGFEEWTREGARSLGFSEVSHSLELFGVCKRCRLGATSNDSDASD</sequence>
<comment type="cofactor">
    <cofactor evidence="11">
        <name>Zn(2+)</name>
        <dbReference type="ChEBI" id="CHEBI:29105"/>
    </cofactor>
    <text evidence="11">Binds 1 zinc ion per subunit.</text>
</comment>
<dbReference type="InterPro" id="IPR002481">
    <property type="entry name" value="FUR"/>
</dbReference>
<evidence type="ECO:0000256" key="6">
    <source>
        <dbReference type="ARBA" id="ARBA00022723"/>
    </source>
</evidence>
<evidence type="ECO:0000256" key="7">
    <source>
        <dbReference type="ARBA" id="ARBA00022833"/>
    </source>
</evidence>
<feature type="binding site" evidence="12">
    <location>
        <position position="78"/>
    </location>
    <ligand>
        <name>Fe cation</name>
        <dbReference type="ChEBI" id="CHEBI:24875"/>
    </ligand>
</feature>
<feature type="binding site" evidence="11">
    <location>
        <position position="87"/>
    </location>
    <ligand>
        <name>Zn(2+)</name>
        <dbReference type="ChEBI" id="CHEBI:29105"/>
    </ligand>
</feature>
<keyword evidence="5" id="KW-0678">Repressor</keyword>
<evidence type="ECO:0000256" key="3">
    <source>
        <dbReference type="ARBA" id="ARBA00011738"/>
    </source>
</evidence>
<dbReference type="KEGG" id="baqk:QN215_01400"/>
<dbReference type="PANTHER" id="PTHR33202">
    <property type="entry name" value="ZINC UPTAKE REGULATION PROTEIN"/>
    <property type="match status" value="1"/>
</dbReference>
<evidence type="ECO:0000256" key="8">
    <source>
        <dbReference type="ARBA" id="ARBA00023015"/>
    </source>
</evidence>
<proteinExistence type="inferred from homology"/>
<dbReference type="InterPro" id="IPR043135">
    <property type="entry name" value="Fur_C"/>
</dbReference>
<dbReference type="GO" id="GO:1900376">
    <property type="term" value="P:regulation of secondary metabolite biosynthetic process"/>
    <property type="evidence" value="ECO:0007669"/>
    <property type="project" value="TreeGrafter"/>
</dbReference>
<comment type="subcellular location">
    <subcellularLocation>
        <location evidence="1">Cytoplasm</location>
    </subcellularLocation>
</comment>
<keyword evidence="4" id="KW-0963">Cytoplasm</keyword>
<keyword evidence="12" id="KW-0408">Iron</keyword>
<dbReference type="GO" id="GO:0003700">
    <property type="term" value="F:DNA-binding transcription factor activity"/>
    <property type="evidence" value="ECO:0007669"/>
    <property type="project" value="InterPro"/>
</dbReference>
<feature type="binding site" evidence="11">
    <location>
        <position position="84"/>
    </location>
    <ligand>
        <name>Zn(2+)</name>
        <dbReference type="ChEBI" id="CHEBI:29105"/>
    </ligand>
</feature>
<keyword evidence="6 11" id="KW-0479">Metal-binding</keyword>
<evidence type="ECO:0000256" key="4">
    <source>
        <dbReference type="ARBA" id="ARBA00022490"/>
    </source>
</evidence>
<gene>
    <name evidence="13" type="ORF">QN215_01400</name>
</gene>
<evidence type="ECO:0000313" key="13">
    <source>
        <dbReference type="EMBL" id="XDS44821.1"/>
    </source>
</evidence>
<comment type="cofactor">
    <cofactor evidence="12">
        <name>Mn(2+)</name>
        <dbReference type="ChEBI" id="CHEBI:29035"/>
    </cofactor>
    <cofactor evidence="12">
        <name>Fe(2+)</name>
        <dbReference type="ChEBI" id="CHEBI:29033"/>
    </cofactor>
    <text evidence="12">Binds 1 Mn(2+) or Fe(2+) ion per subunit.</text>
</comment>
<comment type="subunit">
    <text evidence="3">Homodimer.</text>
</comment>
<dbReference type="SUPFAM" id="SSF46785">
    <property type="entry name" value="Winged helix' DNA-binding domain"/>
    <property type="match status" value="1"/>
</dbReference>
<dbReference type="GO" id="GO:0005829">
    <property type="term" value="C:cytosol"/>
    <property type="evidence" value="ECO:0007669"/>
    <property type="project" value="TreeGrafter"/>
</dbReference>
<keyword evidence="7 11" id="KW-0862">Zinc</keyword>
<evidence type="ECO:0000256" key="11">
    <source>
        <dbReference type="PIRSR" id="PIRSR602481-1"/>
    </source>
</evidence>
<accession>A0AB39U7E4</accession>